<name>A0A0F9MTE6_9ZZZZ</name>
<gene>
    <name evidence="1" type="ORF">LCGC14_1345110</name>
</gene>
<protein>
    <submittedName>
        <fullName evidence="1">Uncharacterized protein</fullName>
    </submittedName>
</protein>
<proteinExistence type="predicted"/>
<dbReference type="AlphaFoldDB" id="A0A0F9MTE6"/>
<organism evidence="1">
    <name type="scientific">marine sediment metagenome</name>
    <dbReference type="NCBI Taxonomy" id="412755"/>
    <lineage>
        <taxon>unclassified sequences</taxon>
        <taxon>metagenomes</taxon>
        <taxon>ecological metagenomes</taxon>
    </lineage>
</organism>
<evidence type="ECO:0000313" key="1">
    <source>
        <dbReference type="EMBL" id="KKM79910.1"/>
    </source>
</evidence>
<comment type="caution">
    <text evidence="1">The sequence shown here is derived from an EMBL/GenBank/DDBJ whole genome shotgun (WGS) entry which is preliminary data.</text>
</comment>
<dbReference type="EMBL" id="LAZR01008268">
    <property type="protein sequence ID" value="KKM79910.1"/>
    <property type="molecule type" value="Genomic_DNA"/>
</dbReference>
<reference evidence="1" key="1">
    <citation type="journal article" date="2015" name="Nature">
        <title>Complex archaea that bridge the gap between prokaryotes and eukaryotes.</title>
        <authorList>
            <person name="Spang A."/>
            <person name="Saw J.H."/>
            <person name="Jorgensen S.L."/>
            <person name="Zaremba-Niedzwiedzka K."/>
            <person name="Martijn J."/>
            <person name="Lind A.E."/>
            <person name="van Eijk R."/>
            <person name="Schleper C."/>
            <person name="Guy L."/>
            <person name="Ettema T.J."/>
        </authorList>
    </citation>
    <scope>NUCLEOTIDE SEQUENCE</scope>
</reference>
<accession>A0A0F9MTE6</accession>
<sequence length="119" mass="12856">MATDRDSEAGTKERRALIRQGIAKVIVSFSQAMEEVGDEDDDRILTNSMMRDEGKIIIEKALDEIMLFLHSQGVVIKADRGMPACGVSEVLTGNAQAIGCPYLKAGYVAVEPLIGDKDG</sequence>